<evidence type="ECO:0000256" key="2">
    <source>
        <dbReference type="ARBA" id="ARBA00012925"/>
    </source>
</evidence>
<comment type="function">
    <text evidence="6">Catalyzes the reversible hydration of carbon dioxide to form bicarbonate.</text>
</comment>
<keyword evidence="3 8" id="KW-0479">Metal-binding</keyword>
<evidence type="ECO:0000313" key="10">
    <source>
        <dbReference type="Proteomes" id="UP000198881"/>
    </source>
</evidence>
<dbReference type="PANTHER" id="PTHR11002:SF79">
    <property type="entry name" value="CARBONIC ANHYDRASE 2"/>
    <property type="match status" value="1"/>
</dbReference>
<feature type="binding site" evidence="8">
    <location>
        <position position="64"/>
    </location>
    <ligand>
        <name>Zn(2+)</name>
        <dbReference type="ChEBI" id="CHEBI:29105"/>
    </ligand>
</feature>
<dbReference type="RefSeq" id="WP_245760739.1">
    <property type="nucleotide sequence ID" value="NZ_CBDRLN010000006.1"/>
</dbReference>
<evidence type="ECO:0000313" key="9">
    <source>
        <dbReference type="EMBL" id="SFV23794.1"/>
    </source>
</evidence>
<dbReference type="SMART" id="SM00947">
    <property type="entry name" value="Pro_CA"/>
    <property type="match status" value="1"/>
</dbReference>
<dbReference type="Pfam" id="PF00484">
    <property type="entry name" value="Pro_CA"/>
    <property type="match status" value="1"/>
</dbReference>
<name>A0A1I7MPE7_9MICC</name>
<gene>
    <name evidence="9" type="ORF">SAMN04487966_108121</name>
</gene>
<dbReference type="EMBL" id="FPCG01000008">
    <property type="protein sequence ID" value="SFV23794.1"/>
    <property type="molecule type" value="Genomic_DNA"/>
</dbReference>
<dbReference type="CDD" id="cd03378">
    <property type="entry name" value="beta_CA_cladeC"/>
    <property type="match status" value="1"/>
</dbReference>
<keyword evidence="5" id="KW-0456">Lyase</keyword>
<sequence>MSPTPLQQLARSERPTPDDVWKLLREGNQRFVDGVSDHPNQDAARRASLAGGQHPVAVIFGCSDSRLAAEIIFDVGLGDVFVIRTAGQVIDDAVLGSLEYSVDVLDIPLIVVLGHDSCGAVTAAVESYASGQMPPGFIRSLVERITPSVIAARRSGVKDVDGTVAEHVGQTCDRIVESSRALSAAVEQGRTAVIGVTYSLAGGSGKAVHAIGEVTDPDLPR</sequence>
<comment type="cofactor">
    <cofactor evidence="8">
        <name>Zn(2+)</name>
        <dbReference type="ChEBI" id="CHEBI:29105"/>
    </cofactor>
    <text evidence="8">Binds 1 zinc ion per subunit.</text>
</comment>
<reference evidence="9 10" key="1">
    <citation type="submission" date="2016-10" db="EMBL/GenBank/DDBJ databases">
        <authorList>
            <person name="de Groot N.N."/>
        </authorList>
    </citation>
    <scope>NUCLEOTIDE SEQUENCE [LARGE SCALE GENOMIC DNA]</scope>
    <source>
        <strain evidence="9 10">CGMCC 1.7054</strain>
    </source>
</reference>
<accession>A0A1I7MPE7</accession>
<evidence type="ECO:0000256" key="8">
    <source>
        <dbReference type="PIRSR" id="PIRSR601765-1"/>
    </source>
</evidence>
<dbReference type="GO" id="GO:0015976">
    <property type="term" value="P:carbon utilization"/>
    <property type="evidence" value="ECO:0007669"/>
    <property type="project" value="InterPro"/>
</dbReference>
<dbReference type="FunFam" id="3.40.1050.10:FF:000006">
    <property type="entry name" value="Carbonic anhydrase"/>
    <property type="match status" value="1"/>
</dbReference>
<dbReference type="InterPro" id="IPR001765">
    <property type="entry name" value="Carbonic_anhydrase"/>
</dbReference>
<dbReference type="InterPro" id="IPR036874">
    <property type="entry name" value="Carbonic_anhydrase_sf"/>
</dbReference>
<dbReference type="EC" id="4.2.1.1" evidence="2"/>
<dbReference type="GO" id="GO:0004089">
    <property type="term" value="F:carbonate dehydratase activity"/>
    <property type="evidence" value="ECO:0007669"/>
    <property type="project" value="UniProtKB-EC"/>
</dbReference>
<dbReference type="GO" id="GO:0008270">
    <property type="term" value="F:zinc ion binding"/>
    <property type="evidence" value="ECO:0007669"/>
    <property type="project" value="InterPro"/>
</dbReference>
<feature type="binding site" evidence="8">
    <location>
        <position position="118"/>
    </location>
    <ligand>
        <name>Zn(2+)</name>
        <dbReference type="ChEBI" id="CHEBI:29105"/>
    </ligand>
</feature>
<dbReference type="PROSITE" id="PS00704">
    <property type="entry name" value="PROK_CO2_ANHYDRASE_1"/>
    <property type="match status" value="1"/>
</dbReference>
<protein>
    <recommendedName>
        <fullName evidence="2">carbonic anhydrase</fullName>
        <ecNumber evidence="2">4.2.1.1</ecNumber>
    </recommendedName>
</protein>
<dbReference type="SUPFAM" id="SSF53056">
    <property type="entry name" value="beta-carbonic anhydrase, cab"/>
    <property type="match status" value="1"/>
</dbReference>
<evidence type="ECO:0000256" key="4">
    <source>
        <dbReference type="ARBA" id="ARBA00022833"/>
    </source>
</evidence>
<feature type="binding site" evidence="8">
    <location>
        <position position="115"/>
    </location>
    <ligand>
        <name>Zn(2+)</name>
        <dbReference type="ChEBI" id="CHEBI:29105"/>
    </ligand>
</feature>
<keyword evidence="10" id="KW-1185">Reference proteome</keyword>
<dbReference type="Gene3D" id="3.40.1050.10">
    <property type="entry name" value="Carbonic anhydrase"/>
    <property type="match status" value="1"/>
</dbReference>
<dbReference type="AlphaFoldDB" id="A0A1I7MPE7"/>
<evidence type="ECO:0000256" key="1">
    <source>
        <dbReference type="ARBA" id="ARBA00006217"/>
    </source>
</evidence>
<comment type="catalytic activity">
    <reaction evidence="7">
        <text>hydrogencarbonate + H(+) = CO2 + H2O</text>
        <dbReference type="Rhea" id="RHEA:10748"/>
        <dbReference type="ChEBI" id="CHEBI:15377"/>
        <dbReference type="ChEBI" id="CHEBI:15378"/>
        <dbReference type="ChEBI" id="CHEBI:16526"/>
        <dbReference type="ChEBI" id="CHEBI:17544"/>
        <dbReference type="EC" id="4.2.1.1"/>
    </reaction>
</comment>
<evidence type="ECO:0000256" key="6">
    <source>
        <dbReference type="ARBA" id="ARBA00024993"/>
    </source>
</evidence>
<dbReference type="PANTHER" id="PTHR11002">
    <property type="entry name" value="CARBONIC ANHYDRASE"/>
    <property type="match status" value="1"/>
</dbReference>
<proteinExistence type="inferred from homology"/>
<dbReference type="Proteomes" id="UP000198881">
    <property type="component" value="Unassembled WGS sequence"/>
</dbReference>
<organism evidence="9 10">
    <name type="scientific">Micrococcus terreus</name>
    <dbReference type="NCBI Taxonomy" id="574650"/>
    <lineage>
        <taxon>Bacteria</taxon>
        <taxon>Bacillati</taxon>
        <taxon>Actinomycetota</taxon>
        <taxon>Actinomycetes</taxon>
        <taxon>Micrococcales</taxon>
        <taxon>Micrococcaceae</taxon>
        <taxon>Micrococcus</taxon>
    </lineage>
</organism>
<evidence type="ECO:0000256" key="5">
    <source>
        <dbReference type="ARBA" id="ARBA00023239"/>
    </source>
</evidence>
<feature type="binding site" evidence="8">
    <location>
        <position position="62"/>
    </location>
    <ligand>
        <name>Zn(2+)</name>
        <dbReference type="ChEBI" id="CHEBI:29105"/>
    </ligand>
</feature>
<evidence type="ECO:0000256" key="3">
    <source>
        <dbReference type="ARBA" id="ARBA00022723"/>
    </source>
</evidence>
<dbReference type="InterPro" id="IPR015892">
    <property type="entry name" value="Carbonic_anhydrase_CS"/>
</dbReference>
<dbReference type="STRING" id="574650.SAMN04487966_108121"/>
<evidence type="ECO:0000256" key="7">
    <source>
        <dbReference type="ARBA" id="ARBA00048348"/>
    </source>
</evidence>
<keyword evidence="4 8" id="KW-0862">Zinc</keyword>
<comment type="similarity">
    <text evidence="1">Belongs to the beta-class carbonic anhydrase family.</text>
</comment>